<dbReference type="GO" id="GO:0003700">
    <property type="term" value="F:DNA-binding transcription factor activity"/>
    <property type="evidence" value="ECO:0007669"/>
    <property type="project" value="TreeGrafter"/>
</dbReference>
<accession>A0A0D8L990</accession>
<dbReference type="GO" id="GO:0003677">
    <property type="term" value="F:DNA binding"/>
    <property type="evidence" value="ECO:0007669"/>
    <property type="project" value="UniProtKB-KW"/>
</dbReference>
<keyword evidence="2" id="KW-0238">DNA-binding</keyword>
<comment type="caution">
    <text evidence="8">The sequence shown here is derived from an EMBL/GenBank/DDBJ whole genome shotgun (WGS) entry which is preliminary data.</text>
</comment>
<dbReference type="Proteomes" id="UP000032582">
    <property type="component" value="Unassembled WGS sequence"/>
</dbReference>
<dbReference type="Pfam" id="PF01614">
    <property type="entry name" value="IclR_C"/>
    <property type="match status" value="1"/>
</dbReference>
<dbReference type="Gene3D" id="3.30.450.40">
    <property type="match status" value="1"/>
</dbReference>
<evidence type="ECO:0000256" key="2">
    <source>
        <dbReference type="ARBA" id="ARBA00023125"/>
    </source>
</evidence>
<dbReference type="AlphaFoldDB" id="A0A0D8L990"/>
<dbReference type="PATRIC" id="fig|582.24.peg.1601"/>
<evidence type="ECO:0000256" key="5">
    <source>
        <dbReference type="ARBA" id="ARBA00042627"/>
    </source>
</evidence>
<dbReference type="InterPro" id="IPR050707">
    <property type="entry name" value="HTH_MetabolicPath_Reg"/>
</dbReference>
<feature type="domain" description="HTH iclR-type" evidence="6">
    <location>
        <begin position="5"/>
        <end position="67"/>
    </location>
</feature>
<dbReference type="InterPro" id="IPR036388">
    <property type="entry name" value="WH-like_DNA-bd_sf"/>
</dbReference>
<sequence length="257" mass="29419">MSTEHMPTIRVLEVLSVLAAENTGISLTQLSGKTGILKGTLYPILKTLAERRYINYDENTQLYFLGIACSILSRSFFEKSYWLKMVHREMNNIVNECNEVCQMGILDGPDVLYIDKVQSVQKVQLVSNIGTRLPAVYSALGKAMICHYSDDDILRLYPDGFTPLTKYSITTIAELRQQLEDVKVHHYATDNREINEETRCYAVSLRQRNKIIAAISVSVPVFRSNNEKNNQIINVLLSSRERIEQELNTLQDVEFYQ</sequence>
<dbReference type="PROSITE" id="PS51077">
    <property type="entry name" value="HTH_ICLR"/>
    <property type="match status" value="1"/>
</dbReference>
<dbReference type="GO" id="GO:0045892">
    <property type="term" value="P:negative regulation of DNA-templated transcription"/>
    <property type="evidence" value="ECO:0007669"/>
    <property type="project" value="TreeGrafter"/>
</dbReference>
<gene>
    <name evidence="8" type="ORF">UA45_05275</name>
</gene>
<reference evidence="8 9" key="1">
    <citation type="submission" date="2015-02" db="EMBL/GenBank/DDBJ databases">
        <title>Whole genome shotgun sequencing of cultured foodborne pathogen.</title>
        <authorList>
            <person name="Timme R."/>
            <person name="Allard M.W."/>
            <person name="Strain E."/>
            <person name="Evans P.S."/>
            <person name="Brown E."/>
        </authorList>
    </citation>
    <scope>NUCLEOTIDE SEQUENCE [LARGE SCALE GENOMIC DNA]</scope>
    <source>
        <strain evidence="8 9">GCSL-TSO-24</strain>
    </source>
</reference>
<dbReference type="InterPro" id="IPR029016">
    <property type="entry name" value="GAF-like_dom_sf"/>
</dbReference>
<dbReference type="InterPro" id="IPR005471">
    <property type="entry name" value="Tscrpt_reg_IclR_N"/>
</dbReference>
<dbReference type="InterPro" id="IPR014757">
    <property type="entry name" value="Tscrpt_reg_IclR_C"/>
</dbReference>
<protein>
    <recommendedName>
        <fullName evidence="4">HTH-type transcriptional repressor AllR</fullName>
    </recommendedName>
    <alternativeName>
        <fullName evidence="5">Negative regulator of allantoin and glyoxylate utilization operons</fullName>
    </alternativeName>
</protein>
<name>A0A0D8L990_MORMO</name>
<evidence type="ECO:0000256" key="1">
    <source>
        <dbReference type="ARBA" id="ARBA00023015"/>
    </source>
</evidence>
<dbReference type="SMART" id="SM00346">
    <property type="entry name" value="HTH_ICLR"/>
    <property type="match status" value="1"/>
</dbReference>
<dbReference type="PROSITE" id="PS51078">
    <property type="entry name" value="ICLR_ED"/>
    <property type="match status" value="1"/>
</dbReference>
<evidence type="ECO:0000313" key="9">
    <source>
        <dbReference type="Proteomes" id="UP000032582"/>
    </source>
</evidence>
<evidence type="ECO:0000259" key="7">
    <source>
        <dbReference type="PROSITE" id="PS51078"/>
    </source>
</evidence>
<dbReference type="InterPro" id="IPR036390">
    <property type="entry name" value="WH_DNA-bd_sf"/>
</dbReference>
<evidence type="ECO:0000256" key="4">
    <source>
        <dbReference type="ARBA" id="ARBA00040379"/>
    </source>
</evidence>
<dbReference type="SUPFAM" id="SSF55781">
    <property type="entry name" value="GAF domain-like"/>
    <property type="match status" value="1"/>
</dbReference>
<keyword evidence="1" id="KW-0805">Transcription regulation</keyword>
<feature type="domain" description="IclR-ED" evidence="7">
    <location>
        <begin position="68"/>
        <end position="249"/>
    </location>
</feature>
<organism evidence="8 9">
    <name type="scientific">Morganella morganii</name>
    <name type="common">Proteus morganii</name>
    <dbReference type="NCBI Taxonomy" id="582"/>
    <lineage>
        <taxon>Bacteria</taxon>
        <taxon>Pseudomonadati</taxon>
        <taxon>Pseudomonadota</taxon>
        <taxon>Gammaproteobacteria</taxon>
        <taxon>Enterobacterales</taxon>
        <taxon>Morganellaceae</taxon>
        <taxon>Morganella</taxon>
    </lineage>
</organism>
<evidence type="ECO:0000256" key="3">
    <source>
        <dbReference type="ARBA" id="ARBA00023163"/>
    </source>
</evidence>
<evidence type="ECO:0000313" key="8">
    <source>
        <dbReference type="EMBL" id="KJF78545.1"/>
    </source>
</evidence>
<proteinExistence type="predicted"/>
<dbReference type="Pfam" id="PF09339">
    <property type="entry name" value="HTH_IclR"/>
    <property type="match status" value="1"/>
</dbReference>
<keyword evidence="3" id="KW-0804">Transcription</keyword>
<dbReference type="EMBL" id="JZSH01000038">
    <property type="protein sequence ID" value="KJF78545.1"/>
    <property type="molecule type" value="Genomic_DNA"/>
</dbReference>
<dbReference type="PANTHER" id="PTHR30136:SF24">
    <property type="entry name" value="HTH-TYPE TRANSCRIPTIONAL REPRESSOR ALLR"/>
    <property type="match status" value="1"/>
</dbReference>
<dbReference type="PANTHER" id="PTHR30136">
    <property type="entry name" value="HELIX-TURN-HELIX TRANSCRIPTIONAL REGULATOR, ICLR FAMILY"/>
    <property type="match status" value="1"/>
</dbReference>
<dbReference type="Gene3D" id="1.10.10.10">
    <property type="entry name" value="Winged helix-like DNA-binding domain superfamily/Winged helix DNA-binding domain"/>
    <property type="match status" value="1"/>
</dbReference>
<evidence type="ECO:0000259" key="6">
    <source>
        <dbReference type="PROSITE" id="PS51077"/>
    </source>
</evidence>
<dbReference type="SUPFAM" id="SSF46785">
    <property type="entry name" value="Winged helix' DNA-binding domain"/>
    <property type="match status" value="1"/>
</dbReference>